<dbReference type="EMBL" id="RQTK01000192">
    <property type="protein sequence ID" value="RUS84800.1"/>
    <property type="molecule type" value="Genomic_DNA"/>
</dbReference>
<gene>
    <name evidence="2" type="ORF">EGW08_007415</name>
</gene>
<evidence type="ECO:0000313" key="2">
    <source>
        <dbReference type="EMBL" id="RUS84800.1"/>
    </source>
</evidence>
<dbReference type="Proteomes" id="UP000271974">
    <property type="component" value="Unassembled WGS sequence"/>
</dbReference>
<name>A0A3S1BJ23_ELYCH</name>
<dbReference type="AlphaFoldDB" id="A0A3S1BJ23"/>
<reference evidence="2 3" key="1">
    <citation type="submission" date="2019-01" db="EMBL/GenBank/DDBJ databases">
        <title>A draft genome assembly of the solar-powered sea slug Elysia chlorotica.</title>
        <authorList>
            <person name="Cai H."/>
            <person name="Li Q."/>
            <person name="Fang X."/>
            <person name="Li J."/>
            <person name="Curtis N.E."/>
            <person name="Altenburger A."/>
            <person name="Shibata T."/>
            <person name="Feng M."/>
            <person name="Maeda T."/>
            <person name="Schwartz J.A."/>
            <person name="Shigenobu S."/>
            <person name="Lundholm N."/>
            <person name="Nishiyama T."/>
            <person name="Yang H."/>
            <person name="Hasebe M."/>
            <person name="Li S."/>
            <person name="Pierce S.K."/>
            <person name="Wang J."/>
        </authorList>
    </citation>
    <scope>NUCLEOTIDE SEQUENCE [LARGE SCALE GENOMIC DNA]</scope>
    <source>
        <strain evidence="2">EC2010</strain>
        <tissue evidence="2">Whole organism of an adult</tissue>
    </source>
</reference>
<sequence>MPCVRLVRALRLFPACCRQARGQSRVHREEQAVPVLGPEARRLEQGDHALRQRRDEDLHVHGLHLLDDHLQRLDSHQVHEGHVRRVQHDKWTQGSPALTA</sequence>
<evidence type="ECO:0000256" key="1">
    <source>
        <dbReference type="SAM" id="MobiDB-lite"/>
    </source>
</evidence>
<feature type="region of interest" description="Disordered" evidence="1">
    <location>
        <begin position="79"/>
        <end position="100"/>
    </location>
</feature>
<evidence type="ECO:0000313" key="3">
    <source>
        <dbReference type="Proteomes" id="UP000271974"/>
    </source>
</evidence>
<keyword evidence="3" id="KW-1185">Reference proteome</keyword>
<proteinExistence type="predicted"/>
<feature type="compositionally biased region" description="Basic and acidic residues" evidence="1">
    <location>
        <begin position="79"/>
        <end position="91"/>
    </location>
</feature>
<organism evidence="2 3">
    <name type="scientific">Elysia chlorotica</name>
    <name type="common">Eastern emerald elysia</name>
    <name type="synonym">Sea slug</name>
    <dbReference type="NCBI Taxonomy" id="188477"/>
    <lineage>
        <taxon>Eukaryota</taxon>
        <taxon>Metazoa</taxon>
        <taxon>Spiralia</taxon>
        <taxon>Lophotrochozoa</taxon>
        <taxon>Mollusca</taxon>
        <taxon>Gastropoda</taxon>
        <taxon>Heterobranchia</taxon>
        <taxon>Euthyneura</taxon>
        <taxon>Panpulmonata</taxon>
        <taxon>Sacoglossa</taxon>
        <taxon>Placobranchoidea</taxon>
        <taxon>Plakobranchidae</taxon>
        <taxon>Elysia</taxon>
    </lineage>
</organism>
<accession>A0A3S1BJ23</accession>
<protein>
    <submittedName>
        <fullName evidence="2">Uncharacterized protein</fullName>
    </submittedName>
</protein>
<comment type="caution">
    <text evidence="2">The sequence shown here is derived from an EMBL/GenBank/DDBJ whole genome shotgun (WGS) entry which is preliminary data.</text>
</comment>